<keyword evidence="3" id="KW-1185">Reference proteome</keyword>
<dbReference type="Gene3D" id="3.40.50.150">
    <property type="entry name" value="Vaccinia Virus protein VP39"/>
    <property type="match status" value="1"/>
</dbReference>
<dbReference type="GO" id="GO:0008168">
    <property type="term" value="F:methyltransferase activity"/>
    <property type="evidence" value="ECO:0007669"/>
    <property type="project" value="UniProtKB-KW"/>
</dbReference>
<dbReference type="SUPFAM" id="SSF53335">
    <property type="entry name" value="S-adenosyl-L-methionine-dependent methyltransferases"/>
    <property type="match status" value="1"/>
</dbReference>
<dbReference type="InterPro" id="IPR029063">
    <property type="entry name" value="SAM-dependent_MTases_sf"/>
</dbReference>
<comment type="caution">
    <text evidence="2">The sequence shown here is derived from an EMBL/GenBank/DDBJ whole genome shotgun (WGS) entry which is preliminary data.</text>
</comment>
<keyword evidence="2" id="KW-0489">Methyltransferase</keyword>
<dbReference type="Proteomes" id="UP000588098">
    <property type="component" value="Unassembled WGS sequence"/>
</dbReference>
<proteinExistence type="predicted"/>
<sequence length="250" mass="27835">MYDMNRRFSTAHVRHSPVISSACDPSERTMKGIFGDLYDSDAWQLFPGGGDKNGNLSRSGSGSNLVQTAALRRELPGLLSQLSVRSLLDIPCGDFYWMSQVELGVNSYLGADVVPEVIEQNQRRFARPGRDFRVLDITRSRIPQVDLIFSRNCLVHFSNADVWAALENIKRSRSTYFATTTFTSRAGNAADIETGGWRCLNLRRAPFSLPSPLHLIDENCTEVYVSGEGGAEVVHRFADKSIGVWRTADL</sequence>
<keyword evidence="2" id="KW-0808">Transferase</keyword>
<dbReference type="GO" id="GO:0032259">
    <property type="term" value="P:methylation"/>
    <property type="evidence" value="ECO:0007669"/>
    <property type="project" value="UniProtKB-KW"/>
</dbReference>
<dbReference type="EMBL" id="JACHJL010000011">
    <property type="protein sequence ID" value="MBB5937341.1"/>
    <property type="molecule type" value="Genomic_DNA"/>
</dbReference>
<reference evidence="2 3" key="1">
    <citation type="submission" date="2020-08" db="EMBL/GenBank/DDBJ databases">
        <title>Genomic Encyclopedia of Type Strains, Phase III (KMG-III): the genomes of soil and plant-associated and newly described type strains.</title>
        <authorList>
            <person name="Whitman W."/>
        </authorList>
    </citation>
    <scope>NUCLEOTIDE SEQUENCE [LARGE SCALE GENOMIC DNA]</scope>
    <source>
        <strain evidence="2 3">CECT 8305</strain>
    </source>
</reference>
<evidence type="ECO:0000313" key="3">
    <source>
        <dbReference type="Proteomes" id="UP000588098"/>
    </source>
</evidence>
<name>A0A7W9QC05_9ACTN</name>
<dbReference type="Pfam" id="PF13649">
    <property type="entry name" value="Methyltransf_25"/>
    <property type="match status" value="1"/>
</dbReference>
<accession>A0A7W9QC05</accession>
<feature type="domain" description="Methyltransferase" evidence="1">
    <location>
        <begin position="88"/>
        <end position="171"/>
    </location>
</feature>
<dbReference type="AlphaFoldDB" id="A0A7W9QC05"/>
<evidence type="ECO:0000313" key="2">
    <source>
        <dbReference type="EMBL" id="MBB5937341.1"/>
    </source>
</evidence>
<evidence type="ECO:0000259" key="1">
    <source>
        <dbReference type="Pfam" id="PF13649"/>
    </source>
</evidence>
<gene>
    <name evidence="2" type="ORF">FHS42_004420</name>
</gene>
<dbReference type="InterPro" id="IPR041698">
    <property type="entry name" value="Methyltransf_25"/>
</dbReference>
<protein>
    <submittedName>
        <fullName evidence="2">SAM-dependent methyltransferase</fullName>
    </submittedName>
</protein>
<organism evidence="2 3">
    <name type="scientific">Streptomyces zagrosensis</name>
    <dbReference type="NCBI Taxonomy" id="1042984"/>
    <lineage>
        <taxon>Bacteria</taxon>
        <taxon>Bacillati</taxon>
        <taxon>Actinomycetota</taxon>
        <taxon>Actinomycetes</taxon>
        <taxon>Kitasatosporales</taxon>
        <taxon>Streptomycetaceae</taxon>
        <taxon>Streptomyces</taxon>
    </lineage>
</organism>